<protein>
    <submittedName>
        <fullName evidence="2">Uncharacterized protein</fullName>
    </submittedName>
</protein>
<feature type="compositionally biased region" description="Low complexity" evidence="1">
    <location>
        <begin position="86"/>
        <end position="95"/>
    </location>
</feature>
<dbReference type="Proteomes" id="UP000692954">
    <property type="component" value="Unassembled WGS sequence"/>
</dbReference>
<feature type="region of interest" description="Disordered" evidence="1">
    <location>
        <begin position="77"/>
        <end position="114"/>
    </location>
</feature>
<evidence type="ECO:0000256" key="1">
    <source>
        <dbReference type="SAM" id="MobiDB-lite"/>
    </source>
</evidence>
<evidence type="ECO:0000313" key="2">
    <source>
        <dbReference type="EMBL" id="CAD8115096.1"/>
    </source>
</evidence>
<organism evidence="2 3">
    <name type="scientific">Paramecium sonneborni</name>
    <dbReference type="NCBI Taxonomy" id="65129"/>
    <lineage>
        <taxon>Eukaryota</taxon>
        <taxon>Sar</taxon>
        <taxon>Alveolata</taxon>
        <taxon>Ciliophora</taxon>
        <taxon>Intramacronucleata</taxon>
        <taxon>Oligohymenophorea</taxon>
        <taxon>Peniculida</taxon>
        <taxon>Parameciidae</taxon>
        <taxon>Paramecium</taxon>
    </lineage>
</organism>
<keyword evidence="3" id="KW-1185">Reference proteome</keyword>
<evidence type="ECO:0000313" key="3">
    <source>
        <dbReference type="Proteomes" id="UP000692954"/>
    </source>
</evidence>
<gene>
    <name evidence="2" type="ORF">PSON_ATCC_30995.1.T1070138</name>
</gene>
<accession>A0A8S1QIC8</accession>
<feature type="region of interest" description="Disordered" evidence="1">
    <location>
        <begin position="232"/>
        <end position="257"/>
    </location>
</feature>
<name>A0A8S1QIC8_9CILI</name>
<reference evidence="2" key="1">
    <citation type="submission" date="2021-01" db="EMBL/GenBank/DDBJ databases">
        <authorList>
            <consortium name="Genoscope - CEA"/>
            <person name="William W."/>
        </authorList>
    </citation>
    <scope>NUCLEOTIDE SEQUENCE</scope>
</reference>
<dbReference type="AlphaFoldDB" id="A0A8S1QIC8"/>
<sequence>MKGTQKNFDKGYVHNNFNIMEMLSATKNKLGAKCQLPQKESRQYSHHVDGMQKNSLKVKNLLVIIDDQKLFHKVQESVQSYRSPKNFQTTQQNDMNDQDNQKNGNSRILSPREQNEMIEYLQRKNEELIQENKSKQQLINKLLGVNNGSEKIKKIQSPKSQQKFQYIPKSADARNKIENEIRLPLIKPSEPILEQKIEKQTIQNEIQRCDLLNQYNMSFGKQINLNEDKKEQLQITSDQSRQRNPREKLYSQPNQPLKKNHFSKMLQKLPLEFHLEIENQKSQL</sequence>
<dbReference type="EMBL" id="CAJJDN010000107">
    <property type="protein sequence ID" value="CAD8115096.1"/>
    <property type="molecule type" value="Genomic_DNA"/>
</dbReference>
<feature type="compositionally biased region" description="Basic and acidic residues" evidence="1">
    <location>
        <begin position="240"/>
        <end position="249"/>
    </location>
</feature>
<comment type="caution">
    <text evidence="2">The sequence shown here is derived from an EMBL/GenBank/DDBJ whole genome shotgun (WGS) entry which is preliminary data.</text>
</comment>
<proteinExistence type="predicted"/>